<comment type="caution">
    <text evidence="1">The sequence shown here is derived from an EMBL/GenBank/DDBJ whole genome shotgun (WGS) entry which is preliminary data.</text>
</comment>
<keyword evidence="2" id="KW-1185">Reference proteome</keyword>
<dbReference type="PANTHER" id="PTHR17985">
    <property type="entry name" value="SER/THR-RICH PROTEIN T10 IN DGCR REGION"/>
    <property type="match status" value="1"/>
</dbReference>
<gene>
    <name evidence="1" type="ORF">P9B03_10875</name>
</gene>
<dbReference type="RefSeq" id="WP_326123470.1">
    <property type="nucleotide sequence ID" value="NZ_JARSFG010000015.1"/>
</dbReference>
<dbReference type="Pfam" id="PF05742">
    <property type="entry name" value="TANGO2"/>
    <property type="match status" value="1"/>
</dbReference>
<evidence type="ECO:0000313" key="2">
    <source>
        <dbReference type="Proteomes" id="UP001344888"/>
    </source>
</evidence>
<organism evidence="1 2">
    <name type="scientific">Metasolibacillus meyeri</name>
    <dbReference type="NCBI Taxonomy" id="1071052"/>
    <lineage>
        <taxon>Bacteria</taxon>
        <taxon>Bacillati</taxon>
        <taxon>Bacillota</taxon>
        <taxon>Bacilli</taxon>
        <taxon>Bacillales</taxon>
        <taxon>Caryophanaceae</taxon>
        <taxon>Metasolibacillus</taxon>
    </lineage>
</organism>
<sequence>MCIIVLGYKMHPQHDLIVAANRDEFYKRPTKEMEQWEDAPHIWAGRDLEKMGTWLAVSDNGRFAAVTNYRDPRLPLVGEKSRGAVPVDFINSSLNALQFTKQLQEERHLYGAFNVVLYDEENLVYYNTVMNELTIIPPGIHCISNATLNTPWPKVKRLKAAFHETIQTTTEEEALFAILKDTIRADNQDLPATGVPFEVEQKLSSIFIHFDGYGTRASTIVKSTDKGWDIAERSFTNGQRARDVRFILVQHTKRTENSLPHR</sequence>
<name>A0AAW9NN82_9BACL</name>
<dbReference type="Proteomes" id="UP001344888">
    <property type="component" value="Unassembled WGS sequence"/>
</dbReference>
<accession>A0AAW9NN82</accession>
<evidence type="ECO:0000313" key="1">
    <source>
        <dbReference type="EMBL" id="MEC1178987.1"/>
    </source>
</evidence>
<dbReference type="InterPro" id="IPR008551">
    <property type="entry name" value="TANGO2"/>
</dbReference>
<reference evidence="1 2" key="1">
    <citation type="submission" date="2023-03" db="EMBL/GenBank/DDBJ databases">
        <title>Bacillus Genome Sequencing.</title>
        <authorList>
            <person name="Dunlap C."/>
        </authorList>
    </citation>
    <scope>NUCLEOTIDE SEQUENCE [LARGE SCALE GENOMIC DNA]</scope>
    <source>
        <strain evidence="1 2">B-59205</strain>
    </source>
</reference>
<dbReference type="EMBL" id="JARSFG010000015">
    <property type="protein sequence ID" value="MEC1178987.1"/>
    <property type="molecule type" value="Genomic_DNA"/>
</dbReference>
<protein>
    <submittedName>
        <fullName evidence="1">NRDE family protein</fullName>
    </submittedName>
</protein>
<proteinExistence type="predicted"/>
<dbReference type="AlphaFoldDB" id="A0AAW9NN82"/>
<dbReference type="PANTHER" id="PTHR17985:SF8">
    <property type="entry name" value="TRANSPORT AND GOLGI ORGANIZATION PROTEIN 2 HOMOLOG"/>
    <property type="match status" value="1"/>
</dbReference>